<gene>
    <name evidence="1" type="ORF">ACFFF6_15750</name>
</gene>
<evidence type="ECO:0000313" key="2">
    <source>
        <dbReference type="Proteomes" id="UP001589793"/>
    </source>
</evidence>
<comment type="caution">
    <text evidence="1">The sequence shown here is derived from an EMBL/GenBank/DDBJ whole genome shotgun (WGS) entry which is preliminary data.</text>
</comment>
<name>A0ABV6RFS2_9MICO</name>
<proteinExistence type="predicted"/>
<accession>A0ABV6RFS2</accession>
<dbReference type="RefSeq" id="WP_376982437.1">
    <property type="nucleotide sequence ID" value="NZ_JBHLSV010000023.1"/>
</dbReference>
<organism evidence="1 2">
    <name type="scientific">Brachybacterium hainanense</name>
    <dbReference type="NCBI Taxonomy" id="1541174"/>
    <lineage>
        <taxon>Bacteria</taxon>
        <taxon>Bacillati</taxon>
        <taxon>Actinomycetota</taxon>
        <taxon>Actinomycetes</taxon>
        <taxon>Micrococcales</taxon>
        <taxon>Dermabacteraceae</taxon>
        <taxon>Brachybacterium</taxon>
    </lineage>
</organism>
<sequence>MHSSFIVLAGAPLSAADAMGALEYLGLAPDMDPDADPAPPVVRIVVPTDPARDLAGTCRAGHEGSGILDAARRAFTSVGCLVDVAECTQSPLDAVRRHLADGCRSQAVVLFSDGAGGAQAADEWAHELEDDLDAAVLHLQPRPVPAGGRR</sequence>
<reference evidence="1 2" key="1">
    <citation type="submission" date="2024-09" db="EMBL/GenBank/DDBJ databases">
        <authorList>
            <person name="Sun Q."/>
            <person name="Mori K."/>
        </authorList>
    </citation>
    <scope>NUCLEOTIDE SEQUENCE [LARGE SCALE GENOMIC DNA]</scope>
    <source>
        <strain evidence="1 2">CICC 10874</strain>
    </source>
</reference>
<evidence type="ECO:0000313" key="1">
    <source>
        <dbReference type="EMBL" id="MFC0675414.1"/>
    </source>
</evidence>
<dbReference type="Proteomes" id="UP001589793">
    <property type="component" value="Unassembled WGS sequence"/>
</dbReference>
<dbReference type="EMBL" id="JBHLSV010000023">
    <property type="protein sequence ID" value="MFC0675414.1"/>
    <property type="molecule type" value="Genomic_DNA"/>
</dbReference>
<keyword evidence="2" id="KW-1185">Reference proteome</keyword>
<protein>
    <submittedName>
        <fullName evidence="1">Uncharacterized protein</fullName>
    </submittedName>
</protein>